<gene>
    <name evidence="2" type="ORF">FNV43_RR00493</name>
</gene>
<keyword evidence="3" id="KW-1185">Reference proteome</keyword>
<evidence type="ECO:0000256" key="1">
    <source>
        <dbReference type="ARBA" id="ARBA00022490"/>
    </source>
</evidence>
<sequence length="112" mass="12873">MPSLGHFRSLCSLESEGFSGIHTPKLIPGSEQRTFTYRHLCEFIGLDDEIAIKKNCFEYVFDSLNKDREKELEAVGRQYPFEPLKAFVICAVPVKYSKPYILRKDAGHEDDN</sequence>
<dbReference type="PANTHER" id="PTHR43450:SF1">
    <property type="entry name" value="ASPARTATE--TRNA LIGASE, CYTOPLASMIC"/>
    <property type="match status" value="1"/>
</dbReference>
<dbReference type="InterPro" id="IPR004523">
    <property type="entry name" value="Asp-tRNA_synthase_2"/>
</dbReference>
<name>A0A8K0HMX5_9ROSA</name>
<reference evidence="2" key="1">
    <citation type="submission" date="2020-03" db="EMBL/GenBank/DDBJ databases">
        <title>A high-quality chromosome-level genome assembly of a woody plant with both climbing and erect habits, Rhamnella rubrinervis.</title>
        <authorList>
            <person name="Lu Z."/>
            <person name="Yang Y."/>
            <person name="Zhu X."/>
            <person name="Sun Y."/>
        </authorList>
    </citation>
    <scope>NUCLEOTIDE SEQUENCE</scope>
    <source>
        <strain evidence="2">BYM</strain>
        <tissue evidence="2">Leaf</tissue>
    </source>
</reference>
<evidence type="ECO:0000313" key="3">
    <source>
        <dbReference type="Proteomes" id="UP000796880"/>
    </source>
</evidence>
<dbReference type="PANTHER" id="PTHR43450">
    <property type="entry name" value="ASPARTYL-TRNA SYNTHETASE"/>
    <property type="match status" value="1"/>
</dbReference>
<dbReference type="Proteomes" id="UP000796880">
    <property type="component" value="Unassembled WGS sequence"/>
</dbReference>
<accession>A0A8K0HMX5</accession>
<dbReference type="GO" id="GO:0005829">
    <property type="term" value="C:cytosol"/>
    <property type="evidence" value="ECO:0007669"/>
    <property type="project" value="TreeGrafter"/>
</dbReference>
<proteinExistence type="predicted"/>
<evidence type="ECO:0000313" key="2">
    <source>
        <dbReference type="EMBL" id="KAF3455851.1"/>
    </source>
</evidence>
<dbReference type="EMBL" id="VOIH02000001">
    <property type="protein sequence ID" value="KAF3455851.1"/>
    <property type="molecule type" value="Genomic_DNA"/>
</dbReference>
<keyword evidence="1" id="KW-0963">Cytoplasm</keyword>
<organism evidence="2 3">
    <name type="scientific">Rhamnella rubrinervis</name>
    <dbReference type="NCBI Taxonomy" id="2594499"/>
    <lineage>
        <taxon>Eukaryota</taxon>
        <taxon>Viridiplantae</taxon>
        <taxon>Streptophyta</taxon>
        <taxon>Embryophyta</taxon>
        <taxon>Tracheophyta</taxon>
        <taxon>Spermatophyta</taxon>
        <taxon>Magnoliopsida</taxon>
        <taxon>eudicotyledons</taxon>
        <taxon>Gunneridae</taxon>
        <taxon>Pentapetalae</taxon>
        <taxon>rosids</taxon>
        <taxon>fabids</taxon>
        <taxon>Rosales</taxon>
        <taxon>Rhamnaceae</taxon>
        <taxon>rhamnoid group</taxon>
        <taxon>Rhamneae</taxon>
        <taxon>Rhamnella</taxon>
    </lineage>
</organism>
<dbReference type="GO" id="GO:0017101">
    <property type="term" value="C:aminoacyl-tRNA synthetase multienzyme complex"/>
    <property type="evidence" value="ECO:0007669"/>
    <property type="project" value="TreeGrafter"/>
</dbReference>
<dbReference type="AlphaFoldDB" id="A0A8K0HMX5"/>
<dbReference type="GO" id="GO:0003723">
    <property type="term" value="F:RNA binding"/>
    <property type="evidence" value="ECO:0007669"/>
    <property type="project" value="TreeGrafter"/>
</dbReference>
<protein>
    <submittedName>
        <fullName evidence="2">Uncharacterized protein</fullName>
    </submittedName>
</protein>
<dbReference type="GO" id="GO:0006422">
    <property type="term" value="P:aspartyl-tRNA aminoacylation"/>
    <property type="evidence" value="ECO:0007669"/>
    <property type="project" value="InterPro"/>
</dbReference>
<dbReference type="GO" id="GO:0004815">
    <property type="term" value="F:aspartate-tRNA ligase activity"/>
    <property type="evidence" value="ECO:0007669"/>
    <property type="project" value="InterPro"/>
</dbReference>
<comment type="caution">
    <text evidence="2">The sequence shown here is derived from an EMBL/GenBank/DDBJ whole genome shotgun (WGS) entry which is preliminary data.</text>
</comment>
<dbReference type="OrthoDB" id="372395at2759"/>
<dbReference type="GO" id="GO:0005524">
    <property type="term" value="F:ATP binding"/>
    <property type="evidence" value="ECO:0007669"/>
    <property type="project" value="InterPro"/>
</dbReference>